<evidence type="ECO:0000256" key="7">
    <source>
        <dbReference type="ARBA" id="ARBA00023136"/>
    </source>
</evidence>
<comment type="caution">
    <text evidence="10">The sequence shown here is derived from an EMBL/GenBank/DDBJ whole genome shotgun (WGS) entry which is preliminary data.</text>
</comment>
<proteinExistence type="inferred from homology"/>
<feature type="transmembrane region" description="Helical" evidence="9">
    <location>
        <begin position="20"/>
        <end position="40"/>
    </location>
</feature>
<evidence type="ECO:0000256" key="5">
    <source>
        <dbReference type="ARBA" id="ARBA00022692"/>
    </source>
</evidence>
<evidence type="ECO:0000256" key="3">
    <source>
        <dbReference type="ARBA" id="ARBA00022448"/>
    </source>
</evidence>
<dbReference type="InterPro" id="IPR024529">
    <property type="entry name" value="ECF_trnsprt_substrate-spec"/>
</dbReference>
<dbReference type="PIRSF" id="PIRSF037778">
    <property type="entry name" value="UCP037778_transp_RibU"/>
    <property type="match status" value="1"/>
</dbReference>
<keyword evidence="6 9" id="KW-1133">Transmembrane helix</keyword>
<accession>A0A1B9B9F7</accession>
<evidence type="ECO:0000313" key="10">
    <source>
        <dbReference type="EMBL" id="OCA92720.1"/>
    </source>
</evidence>
<protein>
    <recommendedName>
        <fullName evidence="8">Riboflavin transporter</fullName>
    </recommendedName>
</protein>
<feature type="transmembrane region" description="Helical" evidence="9">
    <location>
        <begin position="114"/>
        <end position="135"/>
    </location>
</feature>
<comment type="subcellular location">
    <subcellularLocation>
        <location evidence="1">Cell membrane</location>
        <topology evidence="1">Multi-pass membrane protein</topology>
    </subcellularLocation>
</comment>
<evidence type="ECO:0000256" key="8">
    <source>
        <dbReference type="PIRNR" id="PIRNR037778"/>
    </source>
</evidence>
<reference evidence="11" key="1">
    <citation type="submission" date="2016-05" db="EMBL/GenBank/DDBJ databases">
        <authorList>
            <person name="Liu B."/>
            <person name="Wang J."/>
            <person name="Zhu Y."/>
            <person name="Liu G."/>
            <person name="Chen Q."/>
            <person name="Chen Z."/>
            <person name="Lan J."/>
            <person name="Che J."/>
            <person name="Ge C."/>
            <person name="Shi H."/>
            <person name="Pan Z."/>
            <person name="Liu X."/>
        </authorList>
    </citation>
    <scope>NUCLEOTIDE SEQUENCE [LARGE SCALE GENOMIC DNA]</scope>
    <source>
        <strain evidence="11">FJAT-27215</strain>
    </source>
</reference>
<feature type="transmembrane region" description="Helical" evidence="9">
    <location>
        <begin position="85"/>
        <end position="102"/>
    </location>
</feature>
<comment type="similarity">
    <text evidence="2 8">Belongs to the prokaryotic riboflavin transporter (P-RFT) (TC 2.A.87) family.</text>
</comment>
<evidence type="ECO:0000256" key="2">
    <source>
        <dbReference type="ARBA" id="ARBA00005540"/>
    </source>
</evidence>
<dbReference type="PANTHER" id="PTHR38438:SF1">
    <property type="entry name" value="RIBOFLAVIN TRANSPORTER RIBU"/>
    <property type="match status" value="1"/>
</dbReference>
<keyword evidence="7 8" id="KW-0472">Membrane</keyword>
<gene>
    <name evidence="10" type="ORF">A8F95_03245</name>
</gene>
<name>A0A1B9B9F7_9BACI</name>
<keyword evidence="11" id="KW-1185">Reference proteome</keyword>
<organism evidence="10 11">
    <name type="scientific">Pseudobacillus wudalianchiensis</name>
    <dbReference type="NCBI Taxonomy" id="1743143"/>
    <lineage>
        <taxon>Bacteria</taxon>
        <taxon>Bacillati</taxon>
        <taxon>Bacillota</taxon>
        <taxon>Bacilli</taxon>
        <taxon>Bacillales</taxon>
        <taxon>Bacillaceae</taxon>
        <taxon>Pseudobacillus</taxon>
    </lineage>
</organism>
<dbReference type="Pfam" id="PF12822">
    <property type="entry name" value="ECF_trnsprt"/>
    <property type="match status" value="1"/>
</dbReference>
<dbReference type="Proteomes" id="UP000092578">
    <property type="component" value="Unassembled WGS sequence"/>
</dbReference>
<evidence type="ECO:0000256" key="6">
    <source>
        <dbReference type="ARBA" id="ARBA00022989"/>
    </source>
</evidence>
<sequence length="193" mass="21400">MIVRKMNIRTLTSVGLLSTLSYLLMLLNFPIPPFPSFLMIDFSDIPALIAAIIFGPLAGIMVELVKNVIDFFMTGSPTGVPVGHLANFVAGITFILPVYYVYKKFESKKGLTFALVVGTLFMAMMMSVLNYYIILPAYTLFLNAPAMSAPETKQMVVSAILPFNIVKGVLMATLFMLIYSRIHVWMRKQAAAL</sequence>
<keyword evidence="5 9" id="KW-0812">Transmembrane</keyword>
<dbReference type="PANTHER" id="PTHR38438">
    <property type="entry name" value="RIBOFLAVIN TRANSPORTER RIBU"/>
    <property type="match status" value="1"/>
</dbReference>
<evidence type="ECO:0000256" key="4">
    <source>
        <dbReference type="ARBA" id="ARBA00022475"/>
    </source>
</evidence>
<dbReference type="GO" id="GO:0005886">
    <property type="term" value="C:plasma membrane"/>
    <property type="evidence" value="ECO:0007669"/>
    <property type="project" value="UniProtKB-SubCell"/>
</dbReference>
<dbReference type="InterPro" id="IPR025720">
    <property type="entry name" value="RibU"/>
</dbReference>
<evidence type="ECO:0000313" key="11">
    <source>
        <dbReference type="Proteomes" id="UP000092578"/>
    </source>
</evidence>
<comment type="function">
    <text evidence="8">Probably a riboflavin-binding protein that interacts with the energy-coupling factor (ECF) ABC-transporter complex.</text>
</comment>
<feature type="transmembrane region" description="Helical" evidence="9">
    <location>
        <begin position="155"/>
        <end position="179"/>
    </location>
</feature>
<feature type="transmembrane region" description="Helical" evidence="9">
    <location>
        <begin position="47"/>
        <end position="65"/>
    </location>
</feature>
<dbReference type="AlphaFoldDB" id="A0A1B9B9F7"/>
<evidence type="ECO:0000256" key="1">
    <source>
        <dbReference type="ARBA" id="ARBA00004651"/>
    </source>
</evidence>
<dbReference type="Gene3D" id="1.10.1760.20">
    <property type="match status" value="1"/>
</dbReference>
<keyword evidence="4 8" id="KW-1003">Cell membrane</keyword>
<dbReference type="EMBL" id="MAYT01000001">
    <property type="protein sequence ID" value="OCA92720.1"/>
    <property type="molecule type" value="Genomic_DNA"/>
</dbReference>
<keyword evidence="3 8" id="KW-0813">Transport</keyword>
<dbReference type="GO" id="GO:0032217">
    <property type="term" value="F:riboflavin transmembrane transporter activity"/>
    <property type="evidence" value="ECO:0007669"/>
    <property type="project" value="UniProtKB-UniRule"/>
</dbReference>
<evidence type="ECO:0000256" key="9">
    <source>
        <dbReference type="SAM" id="Phobius"/>
    </source>
</evidence>